<dbReference type="EMBL" id="GGEC01030161">
    <property type="protein sequence ID" value="MBX10645.1"/>
    <property type="molecule type" value="Transcribed_RNA"/>
</dbReference>
<keyword evidence="1" id="KW-0472">Membrane</keyword>
<keyword evidence="1" id="KW-0812">Transmembrane</keyword>
<evidence type="ECO:0000256" key="1">
    <source>
        <dbReference type="SAM" id="Phobius"/>
    </source>
</evidence>
<evidence type="ECO:0000313" key="2">
    <source>
        <dbReference type="EMBL" id="MBX10645.1"/>
    </source>
</evidence>
<reference evidence="2" key="1">
    <citation type="submission" date="2018-02" db="EMBL/GenBank/DDBJ databases">
        <title>Rhizophora mucronata_Transcriptome.</title>
        <authorList>
            <person name="Meera S.P."/>
            <person name="Sreeshan A."/>
            <person name="Augustine A."/>
        </authorList>
    </citation>
    <scope>NUCLEOTIDE SEQUENCE</scope>
    <source>
        <tissue evidence="2">Leaf</tissue>
    </source>
</reference>
<protein>
    <submittedName>
        <fullName evidence="2">Uncharacterized protein</fullName>
    </submittedName>
</protein>
<keyword evidence="1" id="KW-1133">Transmembrane helix</keyword>
<accession>A0A2P2KY54</accession>
<sequence>MPAQLCTPAFLWKSGLISPNFFIFFPLKACCSYFLYFWANTFPAIFQQFRV</sequence>
<proteinExistence type="predicted"/>
<dbReference type="AlphaFoldDB" id="A0A2P2KY54"/>
<feature type="transmembrane region" description="Helical" evidence="1">
    <location>
        <begin position="20"/>
        <end position="39"/>
    </location>
</feature>
<name>A0A2P2KY54_RHIMU</name>
<organism evidence="2">
    <name type="scientific">Rhizophora mucronata</name>
    <name type="common">Asiatic mangrove</name>
    <dbReference type="NCBI Taxonomy" id="61149"/>
    <lineage>
        <taxon>Eukaryota</taxon>
        <taxon>Viridiplantae</taxon>
        <taxon>Streptophyta</taxon>
        <taxon>Embryophyta</taxon>
        <taxon>Tracheophyta</taxon>
        <taxon>Spermatophyta</taxon>
        <taxon>Magnoliopsida</taxon>
        <taxon>eudicotyledons</taxon>
        <taxon>Gunneridae</taxon>
        <taxon>Pentapetalae</taxon>
        <taxon>rosids</taxon>
        <taxon>fabids</taxon>
        <taxon>Malpighiales</taxon>
        <taxon>Rhizophoraceae</taxon>
        <taxon>Rhizophora</taxon>
    </lineage>
</organism>